<evidence type="ECO:0000256" key="1">
    <source>
        <dbReference type="SAM" id="MobiDB-lite"/>
    </source>
</evidence>
<feature type="region of interest" description="Disordered" evidence="1">
    <location>
        <begin position="108"/>
        <end position="132"/>
    </location>
</feature>
<evidence type="ECO:0000313" key="3">
    <source>
        <dbReference type="Proteomes" id="UP000611554"/>
    </source>
</evidence>
<organism evidence="2 3">
    <name type="scientific">Streptosporangium pseudovulgare</name>
    <dbReference type="NCBI Taxonomy" id="35765"/>
    <lineage>
        <taxon>Bacteria</taxon>
        <taxon>Bacillati</taxon>
        <taxon>Actinomycetota</taxon>
        <taxon>Actinomycetes</taxon>
        <taxon>Streptosporangiales</taxon>
        <taxon>Streptosporangiaceae</taxon>
        <taxon>Streptosporangium</taxon>
    </lineage>
</organism>
<accession>A0ABQ2QVJ1</accession>
<reference evidence="3" key="1">
    <citation type="journal article" date="2019" name="Int. J. Syst. Evol. Microbiol.">
        <title>The Global Catalogue of Microorganisms (GCM) 10K type strain sequencing project: providing services to taxonomists for standard genome sequencing and annotation.</title>
        <authorList>
            <consortium name="The Broad Institute Genomics Platform"/>
            <consortium name="The Broad Institute Genome Sequencing Center for Infectious Disease"/>
            <person name="Wu L."/>
            <person name="Ma J."/>
        </authorList>
    </citation>
    <scope>NUCLEOTIDE SEQUENCE [LARGE SCALE GENOMIC DNA]</scope>
    <source>
        <strain evidence="3">JCM 3115</strain>
    </source>
</reference>
<dbReference type="Proteomes" id="UP000611554">
    <property type="component" value="Unassembled WGS sequence"/>
</dbReference>
<name>A0ABQ2QVJ1_9ACTN</name>
<comment type="caution">
    <text evidence="2">The sequence shown here is derived from an EMBL/GenBank/DDBJ whole genome shotgun (WGS) entry which is preliminary data.</text>
</comment>
<evidence type="ECO:0000313" key="2">
    <source>
        <dbReference type="EMBL" id="GGP99792.1"/>
    </source>
</evidence>
<sequence>MEVTTLPPPHSEVIRCWKPQVLRLSDTPQLSGRVIDQQASEVLGQACCRLPELQVPQAPLPVLLHGPQAVPQQNQETSPWTAARRSMGGSVGWLRVMRVLLGGWEAGGGVGAEGPDQVGVTSGRRGPDQAAQ</sequence>
<protein>
    <submittedName>
        <fullName evidence="2">Uncharacterized protein</fullName>
    </submittedName>
</protein>
<keyword evidence="3" id="KW-1185">Reference proteome</keyword>
<proteinExistence type="predicted"/>
<gene>
    <name evidence="2" type="ORF">GCM10010140_32320</name>
</gene>
<dbReference type="EMBL" id="BMQJ01000007">
    <property type="protein sequence ID" value="GGP99792.1"/>
    <property type="molecule type" value="Genomic_DNA"/>
</dbReference>